<accession>A0A0R2KR76</accession>
<sequence length="958" mass="112957">MEKLIERSLFNYLRINKLKWEDLPKIDSILKERNCNFDILNNYSPTSKLLQLVALSNPSFYKFMKKQNVLNRKSRITLYNYAVRSIAKPVPLYGFASVANDVSINKYWIDIDSNWLRSLIKKFLPIANFMITNPEKVLISVNQNYLNSNQGYYYLFIDDSSMKKVIKSSIELTTFLNLLKIPITLDDFVKRISKDYDIDTKDIFDIVKSFLDKGIIIYDFNLKYANNIDKLMLLSNYFSKDLRYKIRELVRNIKDLTEHFSIKSYLKLQDSMEKFVNNDNQNCLNVISTENVSNLKNMDTIEQNILSFINWVDDTIYLNESKKISEYLIDRYGQNTFIPLSILLNDERFLDLYFSKRTDVNLTDTDNKILSFFQESKLNNNDNNNFIELSKFIPKTRNSGKPFFTSGELIFDSILDKTDHLTGITLNSQIGSNELGNLGGRFYSVLNRREDVEQYLLNTPKSKNFEFAKILYSFSDVKIENVDSRLDIPKYICLNKISKVQKDKYILIENVGIVIQNGRLCLFDSYENKEIVLTNLNAINPQNGNLLLQMLYYIGEQNDLVKKIEHLKYIHDKYIPNIPVKWKNIVLFPAIVKLNKDTVRHAINNKPGGLITFLQNELNTNISKFLFLDKFEYEFVDFSNEFSKHYFYETLKNNTNGTITFKKIEGELKGNSCQFIFGYNSKDQISIDNKEIQQLIDKRKKLNEVLYFKIFIHDYLQESYVNNQLKKLIKHLKAAFSEFSGASFVRYKDLEHHIRLRIFLNDKKRIEIEQYITDYLEKDPLVSKFEICEYFPEISRYGGLDGTDMYEKYSAKESDLLLKLTDYNDRNVMLYMALNITSIFKAEEHVNLVVSNYKAIPKEIKKKLRLEKANVLNEIQKINTAIHLDPNLNTLYNDWISELTRYSKFTKMLPPDKRTYILDSIIHMLCNRRLGIDRDKEKEAWIYLNSLLGFYKYNRKEE</sequence>
<evidence type="ECO:0000259" key="2">
    <source>
        <dbReference type="Pfam" id="PF14028"/>
    </source>
</evidence>
<feature type="domain" description="Thiopeptide-type bacteriocin biosynthesis" evidence="2">
    <location>
        <begin position="706"/>
        <end position="939"/>
    </location>
</feature>
<dbReference type="Proteomes" id="UP000051529">
    <property type="component" value="Unassembled WGS sequence"/>
</dbReference>
<dbReference type="Pfam" id="PF04738">
    <property type="entry name" value="Lant_dehydr_N"/>
    <property type="match status" value="1"/>
</dbReference>
<evidence type="ECO:0000259" key="1">
    <source>
        <dbReference type="Pfam" id="PF04738"/>
    </source>
</evidence>
<dbReference type="RefSeq" id="WP_056985387.1">
    <property type="nucleotide sequence ID" value="NZ_JQBQ01000014.1"/>
</dbReference>
<evidence type="ECO:0000313" key="3">
    <source>
        <dbReference type="EMBL" id="KRN92175.1"/>
    </source>
</evidence>
<name>A0A0R2KR76_LACAM</name>
<organism evidence="3 4">
    <name type="scientific">Lactobacillus amylovorus subsp. animalium DSM 16698</name>
    <dbReference type="NCBI Taxonomy" id="695563"/>
    <lineage>
        <taxon>Bacteria</taxon>
        <taxon>Bacillati</taxon>
        <taxon>Bacillota</taxon>
        <taxon>Bacilli</taxon>
        <taxon>Lactobacillales</taxon>
        <taxon>Lactobacillaceae</taxon>
        <taxon>Lactobacillus</taxon>
        <taxon>Lactobacillus amylovorus subsp. animalium</taxon>
    </lineage>
</organism>
<proteinExistence type="predicted"/>
<protein>
    <submittedName>
        <fullName evidence="3">Uncharacterized protein</fullName>
    </submittedName>
</protein>
<dbReference type="Pfam" id="PF14028">
    <property type="entry name" value="Lant_dehydr_C"/>
    <property type="match status" value="1"/>
</dbReference>
<dbReference type="InterPro" id="IPR023809">
    <property type="entry name" value="Thiopep_bacteriocin_synth_dom"/>
</dbReference>
<reference evidence="3 4" key="1">
    <citation type="journal article" date="2015" name="Genome Announc.">
        <title>Expanding the biotechnology potential of lactobacilli through comparative genomics of 213 strains and associated genera.</title>
        <authorList>
            <person name="Sun Z."/>
            <person name="Harris H.M."/>
            <person name="McCann A."/>
            <person name="Guo C."/>
            <person name="Argimon S."/>
            <person name="Zhang W."/>
            <person name="Yang X."/>
            <person name="Jeffery I.B."/>
            <person name="Cooney J.C."/>
            <person name="Kagawa T.F."/>
            <person name="Liu W."/>
            <person name="Song Y."/>
            <person name="Salvetti E."/>
            <person name="Wrobel A."/>
            <person name="Rasinkangas P."/>
            <person name="Parkhill J."/>
            <person name="Rea M.C."/>
            <person name="O'Sullivan O."/>
            <person name="Ritari J."/>
            <person name="Douillard F.P."/>
            <person name="Paul Ross R."/>
            <person name="Yang R."/>
            <person name="Briner A.E."/>
            <person name="Felis G.E."/>
            <person name="de Vos W.M."/>
            <person name="Barrangou R."/>
            <person name="Klaenhammer T.R."/>
            <person name="Caufield P.W."/>
            <person name="Cui Y."/>
            <person name="Zhang H."/>
            <person name="O'Toole P.W."/>
        </authorList>
    </citation>
    <scope>NUCLEOTIDE SEQUENCE [LARGE SCALE GENOMIC DNA]</scope>
    <source>
        <strain evidence="3 4">DSM 16698</strain>
    </source>
</reference>
<dbReference type="PATRIC" id="fig|695563.3.peg.335"/>
<dbReference type="NCBIfam" id="TIGR03891">
    <property type="entry name" value="thiopep_ocin"/>
    <property type="match status" value="1"/>
</dbReference>
<dbReference type="AlphaFoldDB" id="A0A0R2KR76"/>
<dbReference type="EMBL" id="JQBQ01000014">
    <property type="protein sequence ID" value="KRN92175.1"/>
    <property type="molecule type" value="Genomic_DNA"/>
</dbReference>
<evidence type="ECO:0000313" key="4">
    <source>
        <dbReference type="Proteomes" id="UP000051529"/>
    </source>
</evidence>
<comment type="caution">
    <text evidence="3">The sequence shown here is derived from an EMBL/GenBank/DDBJ whole genome shotgun (WGS) entry which is preliminary data.</text>
</comment>
<dbReference type="InterPro" id="IPR006827">
    <property type="entry name" value="Lant_deHydtase_N"/>
</dbReference>
<gene>
    <name evidence="3" type="ORF">IV44_GL000305</name>
</gene>
<feature type="domain" description="Lantibiotic dehydratase N-terminal" evidence="1">
    <location>
        <begin position="112"/>
        <end position="600"/>
    </location>
</feature>